<comment type="caution">
    <text evidence="1">The sequence shown here is derived from an EMBL/GenBank/DDBJ whole genome shotgun (WGS) entry which is preliminary data.</text>
</comment>
<keyword evidence="2" id="KW-1185">Reference proteome</keyword>
<accession>A0AAE0Q0K1</accession>
<protein>
    <submittedName>
        <fullName evidence="1">Uncharacterized protein</fullName>
    </submittedName>
</protein>
<dbReference type="Proteomes" id="UP001274896">
    <property type="component" value="Unassembled WGS sequence"/>
</dbReference>
<evidence type="ECO:0000313" key="2">
    <source>
        <dbReference type="Proteomes" id="UP001274896"/>
    </source>
</evidence>
<name>A0AAE0Q0K1_9TELE</name>
<organism evidence="1 2">
    <name type="scientific">Hemibagrus guttatus</name>
    <dbReference type="NCBI Taxonomy" id="175788"/>
    <lineage>
        <taxon>Eukaryota</taxon>
        <taxon>Metazoa</taxon>
        <taxon>Chordata</taxon>
        <taxon>Craniata</taxon>
        <taxon>Vertebrata</taxon>
        <taxon>Euteleostomi</taxon>
        <taxon>Actinopterygii</taxon>
        <taxon>Neopterygii</taxon>
        <taxon>Teleostei</taxon>
        <taxon>Ostariophysi</taxon>
        <taxon>Siluriformes</taxon>
        <taxon>Bagridae</taxon>
        <taxon>Hemibagrus</taxon>
    </lineage>
</organism>
<dbReference type="EMBL" id="JAUCMX010000024">
    <property type="protein sequence ID" value="KAK3511372.1"/>
    <property type="molecule type" value="Genomic_DNA"/>
</dbReference>
<dbReference type="AlphaFoldDB" id="A0AAE0Q0K1"/>
<reference evidence="1" key="1">
    <citation type="submission" date="2023-06" db="EMBL/GenBank/DDBJ databases">
        <title>Male Hemibagrus guttatus genome.</title>
        <authorList>
            <person name="Bian C."/>
        </authorList>
    </citation>
    <scope>NUCLEOTIDE SEQUENCE</scope>
    <source>
        <strain evidence="1">Male_cb2023</strain>
        <tissue evidence="1">Muscle</tissue>
    </source>
</reference>
<evidence type="ECO:0000313" key="1">
    <source>
        <dbReference type="EMBL" id="KAK3511372.1"/>
    </source>
</evidence>
<gene>
    <name evidence="1" type="ORF">QTP70_005283</name>
</gene>
<proteinExistence type="predicted"/>
<sequence length="70" mass="7446">MLSLKTGVVPGGDGLLAEWYRTFWSLVGPDLLAVYREAVGCGALPPSALVGHITLLHKKGDRPIGDRSLC</sequence>